<accession>A0A6J2Y991</accession>
<dbReference type="InterPro" id="IPR038606">
    <property type="entry name" value="To_sf"/>
</dbReference>
<dbReference type="PANTHER" id="PTHR11008">
    <property type="entry name" value="PROTEIN TAKEOUT-LIKE PROTEIN"/>
    <property type="match status" value="1"/>
</dbReference>
<dbReference type="InterPro" id="IPR010562">
    <property type="entry name" value="Haemolymph_juvenile_hormone-bd"/>
</dbReference>
<organism evidence="2 3">
    <name type="scientific">Sitophilus oryzae</name>
    <name type="common">Rice weevil</name>
    <name type="synonym">Curculio oryzae</name>
    <dbReference type="NCBI Taxonomy" id="7048"/>
    <lineage>
        <taxon>Eukaryota</taxon>
        <taxon>Metazoa</taxon>
        <taxon>Ecdysozoa</taxon>
        <taxon>Arthropoda</taxon>
        <taxon>Hexapoda</taxon>
        <taxon>Insecta</taxon>
        <taxon>Pterygota</taxon>
        <taxon>Neoptera</taxon>
        <taxon>Endopterygota</taxon>
        <taxon>Coleoptera</taxon>
        <taxon>Polyphaga</taxon>
        <taxon>Cucujiformia</taxon>
        <taxon>Curculionidae</taxon>
        <taxon>Dryophthorinae</taxon>
        <taxon>Sitophilus</taxon>
    </lineage>
</organism>
<feature type="chain" id="PRO_5026975993" evidence="1">
    <location>
        <begin position="22"/>
        <end position="254"/>
    </location>
</feature>
<dbReference type="Proteomes" id="UP000504635">
    <property type="component" value="Unplaced"/>
</dbReference>
<reference evidence="3" key="1">
    <citation type="submission" date="2025-08" db="UniProtKB">
        <authorList>
            <consortium name="RefSeq"/>
        </authorList>
    </citation>
    <scope>IDENTIFICATION</scope>
    <source>
        <tissue evidence="3">Gonads</tissue>
    </source>
</reference>
<evidence type="ECO:0000256" key="1">
    <source>
        <dbReference type="SAM" id="SignalP"/>
    </source>
</evidence>
<dbReference type="KEGG" id="soy:115885338"/>
<evidence type="ECO:0000313" key="2">
    <source>
        <dbReference type="Proteomes" id="UP000504635"/>
    </source>
</evidence>
<protein>
    <submittedName>
        <fullName evidence="3">Uncharacterized protein LOC115885338</fullName>
    </submittedName>
</protein>
<evidence type="ECO:0000313" key="3">
    <source>
        <dbReference type="RefSeq" id="XP_030760077.1"/>
    </source>
</evidence>
<sequence>MISSSIKYILLATYLFTLAECAIDICLKLSDKTLSENEDEISDLLDDVKTGIKSEFNKLFVENPSQHFDSFHLNLTHPALTIIGDFNNGTLVWTEPSLKLWTFKPEGLEIFNMTLDSLYINGTYAFDGYIGEKLFNLYGNGSFHVNFTKFSVAAISSLEINSTSLCVPVSVNVYLVEAENNYENFMDGDEELDPLLNRVFELLMPDAVRVVWRDTADETDSYIQSIIDKILNGNTSESLSKLLYSYTKIKDKLT</sequence>
<dbReference type="OrthoDB" id="6778274at2759"/>
<keyword evidence="2" id="KW-1185">Reference proteome</keyword>
<proteinExistence type="predicted"/>
<feature type="signal peptide" evidence="1">
    <location>
        <begin position="1"/>
        <end position="21"/>
    </location>
</feature>
<dbReference type="Gene3D" id="3.15.10.30">
    <property type="entry name" value="Haemolymph juvenile hormone binding protein"/>
    <property type="match status" value="1"/>
</dbReference>
<keyword evidence="1" id="KW-0732">Signal</keyword>
<dbReference type="AlphaFoldDB" id="A0A6J2Y991"/>
<dbReference type="GeneID" id="115885338"/>
<dbReference type="Pfam" id="PF06585">
    <property type="entry name" value="JHBP"/>
    <property type="match status" value="1"/>
</dbReference>
<dbReference type="RefSeq" id="XP_030760077.1">
    <property type="nucleotide sequence ID" value="XM_030904217.1"/>
</dbReference>
<dbReference type="InParanoid" id="A0A6J2Y991"/>
<name>A0A6J2Y991_SITOR</name>
<dbReference type="PANTHER" id="PTHR11008:SF9">
    <property type="entry name" value="PROTEIN TAKEOUT-LIKE PROTEIN"/>
    <property type="match status" value="1"/>
</dbReference>
<gene>
    <name evidence="3" type="primary">LOC115885338</name>
</gene>